<evidence type="ECO:0000256" key="7">
    <source>
        <dbReference type="ARBA" id="ARBA00022763"/>
    </source>
</evidence>
<dbReference type="NCBIfam" id="TIGR00611">
    <property type="entry name" value="recf"/>
    <property type="match status" value="1"/>
</dbReference>
<dbReference type="GO" id="GO:0005524">
    <property type="term" value="F:ATP binding"/>
    <property type="evidence" value="ECO:0007669"/>
    <property type="project" value="UniProtKB-UniRule"/>
</dbReference>
<dbReference type="GO" id="GO:0005737">
    <property type="term" value="C:cytoplasm"/>
    <property type="evidence" value="ECO:0007669"/>
    <property type="project" value="UniProtKB-SubCell"/>
</dbReference>
<evidence type="ECO:0000256" key="8">
    <source>
        <dbReference type="ARBA" id="ARBA00022840"/>
    </source>
</evidence>
<dbReference type="InterPro" id="IPR003395">
    <property type="entry name" value="RecF/RecN/SMC_N"/>
</dbReference>
<evidence type="ECO:0000313" key="15">
    <source>
        <dbReference type="EMBL" id="ACV21080.1"/>
    </source>
</evidence>
<evidence type="ECO:0000256" key="5">
    <source>
        <dbReference type="ARBA" id="ARBA00022705"/>
    </source>
</evidence>
<accession>C7N0K2</accession>
<dbReference type="KEGG" id="shi:Shel_00030"/>
<evidence type="ECO:0000256" key="4">
    <source>
        <dbReference type="ARBA" id="ARBA00022490"/>
    </source>
</evidence>
<dbReference type="EMBL" id="CP001684">
    <property type="protein sequence ID" value="ACV21080.1"/>
    <property type="molecule type" value="Genomic_DNA"/>
</dbReference>
<evidence type="ECO:0000259" key="14">
    <source>
        <dbReference type="Pfam" id="PF02463"/>
    </source>
</evidence>
<dbReference type="PANTHER" id="PTHR32182">
    <property type="entry name" value="DNA REPLICATION AND REPAIR PROTEIN RECF"/>
    <property type="match status" value="1"/>
</dbReference>
<evidence type="ECO:0000256" key="6">
    <source>
        <dbReference type="ARBA" id="ARBA00022741"/>
    </source>
</evidence>
<feature type="domain" description="RecF/RecN/SMC N-terminal" evidence="14">
    <location>
        <begin position="5"/>
        <end position="360"/>
    </location>
</feature>
<dbReference type="AlphaFoldDB" id="C7N0K2"/>
<dbReference type="InterPro" id="IPR042174">
    <property type="entry name" value="RecF_2"/>
</dbReference>
<dbReference type="Proteomes" id="UP000002026">
    <property type="component" value="Chromosome"/>
</dbReference>
<keyword evidence="8 12" id="KW-0067">ATP-binding</keyword>
<dbReference type="Pfam" id="PF02463">
    <property type="entry name" value="SMC_N"/>
    <property type="match status" value="1"/>
</dbReference>
<dbReference type="GO" id="GO:0003697">
    <property type="term" value="F:single-stranded DNA binding"/>
    <property type="evidence" value="ECO:0007669"/>
    <property type="project" value="UniProtKB-UniRule"/>
</dbReference>
<proteinExistence type="inferred from homology"/>
<dbReference type="PROSITE" id="PS00618">
    <property type="entry name" value="RECF_2"/>
    <property type="match status" value="1"/>
</dbReference>
<keyword evidence="10 12" id="KW-0234">DNA repair</keyword>
<evidence type="ECO:0000256" key="9">
    <source>
        <dbReference type="ARBA" id="ARBA00023125"/>
    </source>
</evidence>
<keyword evidence="5 12" id="KW-0235">DNA replication</keyword>
<dbReference type="SUPFAM" id="SSF52540">
    <property type="entry name" value="P-loop containing nucleoside triphosphate hydrolases"/>
    <property type="match status" value="1"/>
</dbReference>
<gene>
    <name evidence="12" type="primary">recF</name>
    <name evidence="15" type="ordered locus">Shel_00030</name>
</gene>
<keyword evidence="6 12" id="KW-0547">Nucleotide-binding</keyword>
<dbReference type="Gene3D" id="1.20.1050.90">
    <property type="entry name" value="RecF/RecN/SMC, N-terminal domain"/>
    <property type="match status" value="1"/>
</dbReference>
<dbReference type="eggNOG" id="COG1195">
    <property type="taxonomic scope" value="Bacteria"/>
</dbReference>
<evidence type="ECO:0000313" key="16">
    <source>
        <dbReference type="Proteomes" id="UP000002026"/>
    </source>
</evidence>
<comment type="subcellular location">
    <subcellularLocation>
        <location evidence="1 12 13">Cytoplasm</location>
    </subcellularLocation>
</comment>
<keyword evidence="7 12" id="KW-0227">DNA damage</keyword>
<dbReference type="GO" id="GO:0000731">
    <property type="term" value="P:DNA synthesis involved in DNA repair"/>
    <property type="evidence" value="ECO:0007669"/>
    <property type="project" value="TreeGrafter"/>
</dbReference>
<comment type="similarity">
    <text evidence="2 12 13">Belongs to the RecF family.</text>
</comment>
<dbReference type="PANTHER" id="PTHR32182:SF0">
    <property type="entry name" value="DNA REPLICATION AND REPAIR PROTEIN RECF"/>
    <property type="match status" value="1"/>
</dbReference>
<dbReference type="GO" id="GO:0006302">
    <property type="term" value="P:double-strand break repair"/>
    <property type="evidence" value="ECO:0007669"/>
    <property type="project" value="TreeGrafter"/>
</dbReference>
<dbReference type="HAMAP" id="MF_00365">
    <property type="entry name" value="RecF"/>
    <property type="match status" value="1"/>
</dbReference>
<dbReference type="RefSeq" id="WP_012797191.1">
    <property type="nucleotide sequence ID" value="NC_013165.1"/>
</dbReference>
<keyword evidence="12 13" id="KW-0742">SOS response</keyword>
<evidence type="ECO:0000256" key="2">
    <source>
        <dbReference type="ARBA" id="ARBA00008016"/>
    </source>
</evidence>
<evidence type="ECO:0000256" key="1">
    <source>
        <dbReference type="ARBA" id="ARBA00004496"/>
    </source>
</evidence>
<keyword evidence="16" id="KW-1185">Reference proteome</keyword>
<keyword evidence="4 12" id="KW-0963">Cytoplasm</keyword>
<protein>
    <recommendedName>
        <fullName evidence="3 12">DNA replication and repair protein RecF</fullName>
    </recommendedName>
</protein>
<evidence type="ECO:0000256" key="13">
    <source>
        <dbReference type="RuleBase" id="RU000578"/>
    </source>
</evidence>
<keyword evidence="9 12" id="KW-0238">DNA-binding</keyword>
<comment type="function">
    <text evidence="11 12 13">The RecF protein is involved in DNA metabolism; it is required for DNA replication and normal SOS inducibility. RecF binds preferentially to single-stranded, linear DNA. It also seems to bind ATP.</text>
</comment>
<dbReference type="Gene3D" id="3.40.50.300">
    <property type="entry name" value="P-loop containing nucleotide triphosphate hydrolases"/>
    <property type="match status" value="1"/>
</dbReference>
<dbReference type="InterPro" id="IPR018078">
    <property type="entry name" value="DNA-binding_RecF_CS"/>
</dbReference>
<sequence length="376" mass="42233">MDIRIESFQLRDFRNYETFRLDGIGPLTIFIGPNGIGKTNVLEAIQLLTATPSFRHAHTQELIRWDAENSLLKAHMVSDVRDLEIGLAIGPTGKTYSINGKKHSGQDVQTTLPSVVFSPDDMLLLKGSQSYRRDELDAVGCQLSKNHRILKRDYLKLMKHKNALLKDGVTGPYIESVNDLIVPTATQLYLYRVALFKNIAARMAEVYATISAGGERLEMRYIPSWHPMEVSKDVIEDVPFDLGKQEISTRLEEALHQRAVEEYERGRGLVGPHADKIMFYLNGRNASLYGSQGQQRSISLAWKIAEVGLIEEILGQKPVLLLDDVASELDAARRGALVELLHRDIQTFITTTDIGTFESEVVDEASVVNMLELRNK</sequence>
<dbReference type="InterPro" id="IPR027417">
    <property type="entry name" value="P-loop_NTPase"/>
</dbReference>
<dbReference type="GO" id="GO:0006260">
    <property type="term" value="P:DNA replication"/>
    <property type="evidence" value="ECO:0007669"/>
    <property type="project" value="UniProtKB-UniRule"/>
</dbReference>
<organism evidence="15 16">
    <name type="scientific">Slackia heliotrinireducens (strain ATCC 29202 / DSM 20476 / NCTC 11029 / RHS 1)</name>
    <name type="common">Peptococcus heliotrinreducens</name>
    <dbReference type="NCBI Taxonomy" id="471855"/>
    <lineage>
        <taxon>Bacteria</taxon>
        <taxon>Bacillati</taxon>
        <taxon>Actinomycetota</taxon>
        <taxon>Coriobacteriia</taxon>
        <taxon>Eggerthellales</taxon>
        <taxon>Eggerthellaceae</taxon>
        <taxon>Slackia</taxon>
    </lineage>
</organism>
<name>C7N0K2_SLAHD</name>
<dbReference type="InterPro" id="IPR001238">
    <property type="entry name" value="DNA-binding_RecF"/>
</dbReference>
<evidence type="ECO:0000256" key="11">
    <source>
        <dbReference type="ARBA" id="ARBA00025401"/>
    </source>
</evidence>
<evidence type="ECO:0000256" key="12">
    <source>
        <dbReference type="HAMAP-Rule" id="MF_00365"/>
    </source>
</evidence>
<evidence type="ECO:0000256" key="3">
    <source>
        <dbReference type="ARBA" id="ARBA00020170"/>
    </source>
</evidence>
<reference evidence="15 16" key="1">
    <citation type="journal article" date="2009" name="Stand. Genomic Sci.">
        <title>Complete genome sequence of Slackia heliotrinireducens type strain (RHS 1).</title>
        <authorList>
            <person name="Pukall R."/>
            <person name="Lapidus A."/>
            <person name="Nolan M."/>
            <person name="Copeland A."/>
            <person name="Glavina Del Rio T."/>
            <person name="Lucas S."/>
            <person name="Chen F."/>
            <person name="Tice H."/>
            <person name="Cheng J.F."/>
            <person name="Chertkov O."/>
            <person name="Bruce D."/>
            <person name="Goodwin L."/>
            <person name="Kuske C."/>
            <person name="Brettin T."/>
            <person name="Detter J.C."/>
            <person name="Han C."/>
            <person name="Pitluck S."/>
            <person name="Pati A."/>
            <person name="Mavrommatis K."/>
            <person name="Ivanova N."/>
            <person name="Ovchinnikova G."/>
            <person name="Chen A."/>
            <person name="Palaniappan K."/>
            <person name="Schneider S."/>
            <person name="Rohde M."/>
            <person name="Chain P."/>
            <person name="D'haeseleer P."/>
            <person name="Goker M."/>
            <person name="Bristow J."/>
            <person name="Eisen J.A."/>
            <person name="Markowitz V."/>
            <person name="Kyrpides N.C."/>
            <person name="Klenk H.P."/>
            <person name="Hugenholtz P."/>
        </authorList>
    </citation>
    <scope>NUCLEOTIDE SEQUENCE [LARGE SCALE GENOMIC DNA]</scope>
    <source>
        <strain evidence="16">ATCC 29202 / DSM 20476 / NCTC 11029 / RHS 1</strain>
    </source>
</reference>
<dbReference type="HOGENOM" id="CLU_040267_0_1_11"/>
<dbReference type="GO" id="GO:0009432">
    <property type="term" value="P:SOS response"/>
    <property type="evidence" value="ECO:0007669"/>
    <property type="project" value="UniProtKB-UniRule"/>
</dbReference>
<dbReference type="STRING" id="471855.Shel_00030"/>
<evidence type="ECO:0000256" key="10">
    <source>
        <dbReference type="ARBA" id="ARBA00023204"/>
    </source>
</evidence>
<feature type="binding site" evidence="12">
    <location>
        <begin position="32"/>
        <end position="39"/>
    </location>
    <ligand>
        <name>ATP</name>
        <dbReference type="ChEBI" id="CHEBI:30616"/>
    </ligand>
</feature>